<keyword evidence="2" id="KW-1185">Reference proteome</keyword>
<organism evidence="1 2">
    <name type="scientific">Cyclotella cryptica</name>
    <dbReference type="NCBI Taxonomy" id="29204"/>
    <lineage>
        <taxon>Eukaryota</taxon>
        <taxon>Sar</taxon>
        <taxon>Stramenopiles</taxon>
        <taxon>Ochrophyta</taxon>
        <taxon>Bacillariophyta</taxon>
        <taxon>Coscinodiscophyceae</taxon>
        <taxon>Thalassiosirophycidae</taxon>
        <taxon>Stephanodiscales</taxon>
        <taxon>Stephanodiscaceae</taxon>
        <taxon>Cyclotella</taxon>
    </lineage>
</organism>
<evidence type="ECO:0008006" key="3">
    <source>
        <dbReference type="Google" id="ProtNLM"/>
    </source>
</evidence>
<gene>
    <name evidence="1" type="ORF">HJC23_010713</name>
</gene>
<protein>
    <recommendedName>
        <fullName evidence="3">Gamma-glutamylcyclotransferase AIG2-like domain-containing protein</fullName>
    </recommendedName>
</protein>
<reference evidence="1 2" key="1">
    <citation type="journal article" date="2020" name="G3 (Bethesda)">
        <title>Improved Reference Genome for Cyclotella cryptica CCMP332, a Model for Cell Wall Morphogenesis, Salinity Adaptation, and Lipid Production in Diatoms (Bacillariophyta).</title>
        <authorList>
            <person name="Roberts W.R."/>
            <person name="Downey K.M."/>
            <person name="Ruck E.C."/>
            <person name="Traller J.C."/>
            <person name="Alverson A.J."/>
        </authorList>
    </citation>
    <scope>NUCLEOTIDE SEQUENCE [LARGE SCALE GENOMIC DNA]</scope>
    <source>
        <strain evidence="1 2">CCMP332</strain>
    </source>
</reference>
<name>A0ABD3PEI4_9STRA</name>
<proteinExistence type="predicted"/>
<dbReference type="EMBL" id="JABMIG020000201">
    <property type="protein sequence ID" value="KAL3786139.1"/>
    <property type="molecule type" value="Genomic_DNA"/>
</dbReference>
<accession>A0ABD3PEI4</accession>
<dbReference type="CDD" id="cd06661">
    <property type="entry name" value="GGCT_like"/>
    <property type="match status" value="1"/>
</dbReference>
<dbReference type="InterPro" id="IPR013024">
    <property type="entry name" value="GGCT-like"/>
</dbReference>
<dbReference type="InterPro" id="IPR036568">
    <property type="entry name" value="GGCT-like_sf"/>
</dbReference>
<dbReference type="Proteomes" id="UP001516023">
    <property type="component" value="Unassembled WGS sequence"/>
</dbReference>
<evidence type="ECO:0000313" key="1">
    <source>
        <dbReference type="EMBL" id="KAL3786139.1"/>
    </source>
</evidence>
<comment type="caution">
    <text evidence="1">The sequence shown here is derived from an EMBL/GenBank/DDBJ whole genome shotgun (WGS) entry which is preliminary data.</text>
</comment>
<evidence type="ECO:0000313" key="2">
    <source>
        <dbReference type="Proteomes" id="UP001516023"/>
    </source>
</evidence>
<sequence length="365" mass="42453">MNWGRRGTLMRERRLRVCKHNAYREHTEYGTMHTIDEDLTKMLENAPKQLDAEERTNDTITNDTMKHFIFGYGSLICPQSRAITAPTLTSLAEPVEIRHLERWWSARATRESPPRDAPGCYKDRIEGWTPMGVRFRRGARCNGVLIHVDEEELNKFDVREAGYERHRIDVGDILPHVEAHELPDNEDGDDDHLRAIALARVQCSNCRIVLERGFEKRRLRSTTNKNFENHHENTHSVNNEDDDNSNIAVWVYIQSEDLPANRNFPIPQSYVDIIMRGCISISHEFAKKFLQSTNGWWNDGKSSKACDVDDKHAAMDHHHTWVNDRHDPMYVRADSSYSIENGEEIDKIIEEHHPDALKRRVVMPL</sequence>
<dbReference type="SUPFAM" id="SSF110857">
    <property type="entry name" value="Gamma-glutamyl cyclotransferase-like"/>
    <property type="match status" value="1"/>
</dbReference>
<dbReference type="AlphaFoldDB" id="A0ABD3PEI4"/>